<name>A0ACC2FQC3_DALPE</name>
<dbReference type="Proteomes" id="UP001157502">
    <property type="component" value="Chromosome 24"/>
</dbReference>
<accession>A0ACC2FQC3</accession>
<evidence type="ECO:0000313" key="2">
    <source>
        <dbReference type="Proteomes" id="UP001157502"/>
    </source>
</evidence>
<organism evidence="1 2">
    <name type="scientific">Dallia pectoralis</name>
    <name type="common">Alaska blackfish</name>
    <dbReference type="NCBI Taxonomy" id="75939"/>
    <lineage>
        <taxon>Eukaryota</taxon>
        <taxon>Metazoa</taxon>
        <taxon>Chordata</taxon>
        <taxon>Craniata</taxon>
        <taxon>Vertebrata</taxon>
        <taxon>Euteleostomi</taxon>
        <taxon>Actinopterygii</taxon>
        <taxon>Neopterygii</taxon>
        <taxon>Teleostei</taxon>
        <taxon>Protacanthopterygii</taxon>
        <taxon>Esociformes</taxon>
        <taxon>Umbridae</taxon>
        <taxon>Dallia</taxon>
    </lineage>
</organism>
<proteinExistence type="predicted"/>
<gene>
    <name evidence="1" type="ORF">DPEC_G00272830</name>
</gene>
<dbReference type="EMBL" id="CM055751">
    <property type="protein sequence ID" value="KAJ7993477.1"/>
    <property type="molecule type" value="Genomic_DNA"/>
</dbReference>
<protein>
    <submittedName>
        <fullName evidence="1">Uncharacterized protein</fullName>
    </submittedName>
</protein>
<reference evidence="1" key="1">
    <citation type="submission" date="2021-05" db="EMBL/GenBank/DDBJ databases">
        <authorList>
            <person name="Pan Q."/>
            <person name="Jouanno E."/>
            <person name="Zahm M."/>
            <person name="Klopp C."/>
            <person name="Cabau C."/>
            <person name="Louis A."/>
            <person name="Berthelot C."/>
            <person name="Parey E."/>
            <person name="Roest Crollius H."/>
            <person name="Montfort J."/>
            <person name="Robinson-Rechavi M."/>
            <person name="Bouchez O."/>
            <person name="Lampietro C."/>
            <person name="Lopez Roques C."/>
            <person name="Donnadieu C."/>
            <person name="Postlethwait J."/>
            <person name="Bobe J."/>
            <person name="Dillon D."/>
            <person name="Chandos A."/>
            <person name="von Hippel F."/>
            <person name="Guiguen Y."/>
        </authorList>
    </citation>
    <scope>NUCLEOTIDE SEQUENCE</scope>
    <source>
        <strain evidence="1">YG-Jan2019</strain>
    </source>
</reference>
<keyword evidence="2" id="KW-1185">Reference proteome</keyword>
<comment type="caution">
    <text evidence="1">The sequence shown here is derived from an EMBL/GenBank/DDBJ whole genome shotgun (WGS) entry which is preliminary data.</text>
</comment>
<evidence type="ECO:0000313" key="1">
    <source>
        <dbReference type="EMBL" id="KAJ7993477.1"/>
    </source>
</evidence>
<sequence>MRVRGAKHNSKYNKYNRSPNNYNRSSNKHNHRPSTDHTHYSLNYYPCTRHTTPTRHT</sequence>